<evidence type="ECO:0000256" key="11">
    <source>
        <dbReference type="ARBA" id="ARBA00023157"/>
    </source>
</evidence>
<dbReference type="GO" id="GO:0042973">
    <property type="term" value="F:glucan endo-1,3-beta-D-glucosidase activity"/>
    <property type="evidence" value="ECO:0007669"/>
    <property type="project" value="UniProtKB-EC"/>
</dbReference>
<sequence>MARRSQTVMLLIALSAIFALSRIVNAETLSTIGVNWGTQMTHPIPPTIVVDMLKANGIKKVKLFDADDWTMSALVGTDIEVMVGIPNAQLDRISSKYSHAKDWVKNNVTQYFKDGGVNIKYVAVGNEPFLESYNGSYLTTTFPALQNIQKALDEAGHGDKIKVTVPLNADVYASSSNTPSSGAFRSDIEDLMNQIVHFLKEKGSAFVVNIYPFLSLYQNAGFPVDYAFFGTGSRGINDNGKQYTNVFDANFDTLAWALKKAGVPDLKIIVGEVGWPTDGDKNANNDMAKKFYDGLLKKMAKKVGTPMRPGPVDVYLFGLIDEDSKSILPGNFERHWGILTYDGKPKFPMDLSGQGNDKYLIAAKGIQYLPAQWCVFNNEAKNLSSLSADIDYACSLGDCTSLGYGSSCNNLNSEGNISYAFNMYFQMSDQDVRACDFRGLAKIVDRNASQKDCLFPVQIISAGTRTAVAKAMFLGLLAALLFV</sequence>
<dbReference type="Gene3D" id="3.20.20.80">
    <property type="entry name" value="Glycosidases"/>
    <property type="match status" value="1"/>
</dbReference>
<evidence type="ECO:0000256" key="14">
    <source>
        <dbReference type="ARBA" id="ARBA00023295"/>
    </source>
</evidence>
<dbReference type="GO" id="GO:0006952">
    <property type="term" value="P:defense response"/>
    <property type="evidence" value="ECO:0007669"/>
    <property type="project" value="UniProtKB-KW"/>
</dbReference>
<evidence type="ECO:0000313" key="20">
    <source>
        <dbReference type="Proteomes" id="UP001140206"/>
    </source>
</evidence>
<feature type="domain" description="X8" evidence="18">
    <location>
        <begin position="372"/>
        <end position="455"/>
    </location>
</feature>
<evidence type="ECO:0000259" key="18">
    <source>
        <dbReference type="SMART" id="SM00768"/>
    </source>
</evidence>
<evidence type="ECO:0000256" key="15">
    <source>
        <dbReference type="RuleBase" id="RU004335"/>
    </source>
</evidence>
<keyword evidence="6" id="KW-0336">GPI-anchor</keyword>
<dbReference type="PROSITE" id="PS00587">
    <property type="entry name" value="GLYCOSYL_HYDROL_F17"/>
    <property type="match status" value="1"/>
</dbReference>
<proteinExistence type="inferred from homology"/>
<evidence type="ECO:0000313" key="19">
    <source>
        <dbReference type="EMBL" id="KAJ4769786.1"/>
    </source>
</evidence>
<dbReference type="SMART" id="SM00768">
    <property type="entry name" value="X8"/>
    <property type="match status" value="1"/>
</dbReference>
<dbReference type="SUPFAM" id="SSF51445">
    <property type="entry name" value="(Trans)glycosidases"/>
    <property type="match status" value="1"/>
</dbReference>
<dbReference type="Gene3D" id="1.20.58.1040">
    <property type="match status" value="1"/>
</dbReference>
<evidence type="ECO:0000256" key="7">
    <source>
        <dbReference type="ARBA" id="ARBA00022729"/>
    </source>
</evidence>
<keyword evidence="8 16" id="KW-0378">Hydrolase</keyword>
<evidence type="ECO:0000256" key="6">
    <source>
        <dbReference type="ARBA" id="ARBA00022622"/>
    </source>
</evidence>
<keyword evidence="14 16" id="KW-0326">Glycosidase</keyword>
<dbReference type="InterPro" id="IPR012946">
    <property type="entry name" value="X8"/>
</dbReference>
<name>A0AAV8DS90_9POAL</name>
<dbReference type="FunFam" id="3.20.20.80:FF:000008">
    <property type="entry name" value="Glucan endo-1,3-beta-glucosidase 5"/>
    <property type="match status" value="1"/>
</dbReference>
<dbReference type="Proteomes" id="UP001140206">
    <property type="component" value="Chromosome 3"/>
</dbReference>
<evidence type="ECO:0000256" key="17">
    <source>
        <dbReference type="SAM" id="SignalP"/>
    </source>
</evidence>
<keyword evidence="5" id="KW-1003">Cell membrane</keyword>
<keyword evidence="9" id="KW-0611">Plant defense</keyword>
<keyword evidence="7 17" id="KW-0732">Signal</keyword>
<comment type="catalytic activity">
    <reaction evidence="1">
        <text>Hydrolysis of (1-&gt;3)-beta-D-glucosidic linkages in (1-&gt;3)-beta-D-glucans.</text>
        <dbReference type="EC" id="3.2.1.39"/>
    </reaction>
</comment>
<dbReference type="Pfam" id="PF00332">
    <property type="entry name" value="Glyco_hydro_17"/>
    <property type="match status" value="1"/>
</dbReference>
<feature type="signal peptide" evidence="17">
    <location>
        <begin position="1"/>
        <end position="26"/>
    </location>
</feature>
<dbReference type="EMBL" id="JAMFTS010000003">
    <property type="protein sequence ID" value="KAJ4769786.1"/>
    <property type="molecule type" value="Genomic_DNA"/>
</dbReference>
<organism evidence="19 20">
    <name type="scientific">Rhynchospora pubera</name>
    <dbReference type="NCBI Taxonomy" id="906938"/>
    <lineage>
        <taxon>Eukaryota</taxon>
        <taxon>Viridiplantae</taxon>
        <taxon>Streptophyta</taxon>
        <taxon>Embryophyta</taxon>
        <taxon>Tracheophyta</taxon>
        <taxon>Spermatophyta</taxon>
        <taxon>Magnoliopsida</taxon>
        <taxon>Liliopsida</taxon>
        <taxon>Poales</taxon>
        <taxon>Cyperaceae</taxon>
        <taxon>Cyperoideae</taxon>
        <taxon>Rhynchosporeae</taxon>
        <taxon>Rhynchospora</taxon>
    </lineage>
</organism>
<comment type="caution">
    <text evidence="19">The sequence shown here is derived from an EMBL/GenBank/DDBJ whole genome shotgun (WGS) entry which is preliminary data.</text>
</comment>
<evidence type="ECO:0000256" key="5">
    <source>
        <dbReference type="ARBA" id="ARBA00022475"/>
    </source>
</evidence>
<evidence type="ECO:0000256" key="4">
    <source>
        <dbReference type="ARBA" id="ARBA00012780"/>
    </source>
</evidence>
<evidence type="ECO:0000256" key="9">
    <source>
        <dbReference type="ARBA" id="ARBA00022821"/>
    </source>
</evidence>
<keyword evidence="12" id="KW-0325">Glycoprotein</keyword>
<evidence type="ECO:0000256" key="1">
    <source>
        <dbReference type="ARBA" id="ARBA00000382"/>
    </source>
</evidence>
<evidence type="ECO:0000256" key="2">
    <source>
        <dbReference type="ARBA" id="ARBA00004609"/>
    </source>
</evidence>
<dbReference type="FunFam" id="1.20.58.1040:FF:000002">
    <property type="entry name" value="Glucan endo-1,3-beta-glucosidase 8"/>
    <property type="match status" value="1"/>
</dbReference>
<feature type="chain" id="PRO_5043440285" description="glucan endo-1,3-beta-D-glucosidase" evidence="17">
    <location>
        <begin position="27"/>
        <end position="483"/>
    </location>
</feature>
<protein>
    <recommendedName>
        <fullName evidence="4">glucan endo-1,3-beta-D-glucosidase</fullName>
        <ecNumber evidence="4">3.2.1.39</ecNumber>
    </recommendedName>
</protein>
<evidence type="ECO:0000256" key="12">
    <source>
        <dbReference type="ARBA" id="ARBA00023180"/>
    </source>
</evidence>
<dbReference type="EC" id="3.2.1.39" evidence="4"/>
<dbReference type="GO" id="GO:0005975">
    <property type="term" value="P:carbohydrate metabolic process"/>
    <property type="evidence" value="ECO:0007669"/>
    <property type="project" value="InterPro"/>
</dbReference>
<dbReference type="InterPro" id="IPR044965">
    <property type="entry name" value="Glyco_hydro_17_plant"/>
</dbReference>
<evidence type="ECO:0000256" key="16">
    <source>
        <dbReference type="RuleBase" id="RU004336"/>
    </source>
</evidence>
<keyword evidence="11" id="KW-1015">Disulfide bond</keyword>
<dbReference type="InterPro" id="IPR017853">
    <property type="entry name" value="GH"/>
</dbReference>
<evidence type="ECO:0000256" key="3">
    <source>
        <dbReference type="ARBA" id="ARBA00008773"/>
    </source>
</evidence>
<gene>
    <name evidence="19" type="ORF">LUZ62_054043</name>
</gene>
<dbReference type="GO" id="GO:0005886">
    <property type="term" value="C:plasma membrane"/>
    <property type="evidence" value="ECO:0007669"/>
    <property type="project" value="UniProtKB-SubCell"/>
</dbReference>
<keyword evidence="20" id="KW-1185">Reference proteome</keyword>
<evidence type="ECO:0000256" key="10">
    <source>
        <dbReference type="ARBA" id="ARBA00023136"/>
    </source>
</evidence>
<dbReference type="GO" id="GO:0098552">
    <property type="term" value="C:side of membrane"/>
    <property type="evidence" value="ECO:0007669"/>
    <property type="project" value="UniProtKB-KW"/>
</dbReference>
<keyword evidence="10" id="KW-0472">Membrane</keyword>
<reference evidence="19" key="1">
    <citation type="submission" date="2022-08" db="EMBL/GenBank/DDBJ databases">
        <authorList>
            <person name="Marques A."/>
        </authorList>
    </citation>
    <scope>NUCLEOTIDE SEQUENCE</scope>
    <source>
        <strain evidence="19">RhyPub2mFocal</strain>
        <tissue evidence="19">Leaves</tissue>
    </source>
</reference>
<dbReference type="Pfam" id="PF07983">
    <property type="entry name" value="X8"/>
    <property type="match status" value="1"/>
</dbReference>
<evidence type="ECO:0000256" key="13">
    <source>
        <dbReference type="ARBA" id="ARBA00023288"/>
    </source>
</evidence>
<dbReference type="PANTHER" id="PTHR32227">
    <property type="entry name" value="GLUCAN ENDO-1,3-BETA-GLUCOSIDASE BG1-RELATED-RELATED"/>
    <property type="match status" value="1"/>
</dbReference>
<evidence type="ECO:0000256" key="8">
    <source>
        <dbReference type="ARBA" id="ARBA00022801"/>
    </source>
</evidence>
<dbReference type="AlphaFoldDB" id="A0AAV8DS90"/>
<dbReference type="InterPro" id="IPR000490">
    <property type="entry name" value="Glyco_hydro_17"/>
</dbReference>
<comment type="subcellular location">
    <subcellularLocation>
        <location evidence="2">Cell membrane</location>
        <topology evidence="2">Lipid-anchor</topology>
        <topology evidence="2">GPI-anchor</topology>
    </subcellularLocation>
</comment>
<keyword evidence="13" id="KW-0449">Lipoprotein</keyword>
<accession>A0AAV8DS90</accession>
<comment type="similarity">
    <text evidence="3 15">Belongs to the glycosyl hydrolase 17 family.</text>
</comment>